<dbReference type="SMART" id="SM00422">
    <property type="entry name" value="HTH_MERR"/>
    <property type="match status" value="1"/>
</dbReference>
<keyword evidence="4" id="KW-0804">Transcription</keyword>
<evidence type="ECO:0000313" key="6">
    <source>
        <dbReference type="EMBL" id="GAA0324093.1"/>
    </source>
</evidence>
<keyword evidence="1" id="KW-0678">Repressor</keyword>
<dbReference type="InterPro" id="IPR009061">
    <property type="entry name" value="DNA-bd_dom_put_sf"/>
</dbReference>
<accession>A0ABN0W3F8</accession>
<keyword evidence="2" id="KW-0805">Transcription regulation</keyword>
<evidence type="ECO:0000256" key="2">
    <source>
        <dbReference type="ARBA" id="ARBA00023015"/>
    </source>
</evidence>
<feature type="domain" description="HTH merR-type" evidence="5">
    <location>
        <begin position="2"/>
        <end position="70"/>
    </location>
</feature>
<dbReference type="CDD" id="cd00592">
    <property type="entry name" value="HTH_MerR-like"/>
    <property type="match status" value="1"/>
</dbReference>
<evidence type="ECO:0000256" key="1">
    <source>
        <dbReference type="ARBA" id="ARBA00022491"/>
    </source>
</evidence>
<dbReference type="PANTHER" id="PTHR30204">
    <property type="entry name" value="REDOX-CYCLING DRUG-SENSING TRANSCRIPTIONAL ACTIVATOR SOXR"/>
    <property type="match status" value="1"/>
</dbReference>
<dbReference type="PANTHER" id="PTHR30204:SF69">
    <property type="entry name" value="MERR-FAMILY TRANSCRIPTIONAL REGULATOR"/>
    <property type="match status" value="1"/>
</dbReference>
<organism evidence="6 7">
    <name type="scientific">Bacillus carboniphilus</name>
    <dbReference type="NCBI Taxonomy" id="86663"/>
    <lineage>
        <taxon>Bacteria</taxon>
        <taxon>Bacillati</taxon>
        <taxon>Bacillota</taxon>
        <taxon>Bacilli</taxon>
        <taxon>Bacillales</taxon>
        <taxon>Bacillaceae</taxon>
        <taxon>Bacillus</taxon>
    </lineage>
</organism>
<sequence length="257" mass="29919">MNYTIQAFSAKTGLPASTLRFYDQKQVLNPQRLDNGYRVYSDDQIKDALMIHSLRQAEIKIEHIKEFLKASDEERSELISKWTGAIESRLASLQVAKKYLGQFGPTENQIHLTRWEEPTTLIWFKHTVHREANPFQAAMVRDKELLEKWGIKTSPGIFVRTTSSKGNELSGEVGFCINQDRPSNHKLKEYASYIETLEPTLFATMECSTQDEFLCFQYIQMLRKYGFEPSGDKFERYDRIDKAENQTFTYFIALLKV</sequence>
<proteinExistence type="predicted"/>
<dbReference type="EMBL" id="BAAADJ010000014">
    <property type="protein sequence ID" value="GAA0324093.1"/>
    <property type="molecule type" value="Genomic_DNA"/>
</dbReference>
<dbReference type="RefSeq" id="WP_343797510.1">
    <property type="nucleotide sequence ID" value="NZ_BAAADJ010000014.1"/>
</dbReference>
<name>A0ABN0W3F8_9BACI</name>
<dbReference type="Proteomes" id="UP001500782">
    <property type="component" value="Unassembled WGS sequence"/>
</dbReference>
<keyword evidence="7" id="KW-1185">Reference proteome</keyword>
<dbReference type="InterPro" id="IPR047057">
    <property type="entry name" value="MerR_fam"/>
</dbReference>
<evidence type="ECO:0000259" key="5">
    <source>
        <dbReference type="PROSITE" id="PS50937"/>
    </source>
</evidence>
<gene>
    <name evidence="6" type="ORF">GCM10008967_13280</name>
</gene>
<evidence type="ECO:0000256" key="3">
    <source>
        <dbReference type="ARBA" id="ARBA00023125"/>
    </source>
</evidence>
<dbReference type="InterPro" id="IPR000551">
    <property type="entry name" value="MerR-type_HTH_dom"/>
</dbReference>
<protein>
    <recommendedName>
        <fullName evidence="5">HTH merR-type domain-containing protein</fullName>
    </recommendedName>
</protein>
<dbReference type="Pfam" id="PF13411">
    <property type="entry name" value="MerR_1"/>
    <property type="match status" value="1"/>
</dbReference>
<comment type="caution">
    <text evidence="6">The sequence shown here is derived from an EMBL/GenBank/DDBJ whole genome shotgun (WGS) entry which is preliminary data.</text>
</comment>
<keyword evidence="3" id="KW-0238">DNA-binding</keyword>
<dbReference type="PROSITE" id="PS50937">
    <property type="entry name" value="HTH_MERR_2"/>
    <property type="match status" value="1"/>
</dbReference>
<dbReference type="SUPFAM" id="SSF46955">
    <property type="entry name" value="Putative DNA-binding domain"/>
    <property type="match status" value="1"/>
</dbReference>
<evidence type="ECO:0000313" key="7">
    <source>
        <dbReference type="Proteomes" id="UP001500782"/>
    </source>
</evidence>
<evidence type="ECO:0000256" key="4">
    <source>
        <dbReference type="ARBA" id="ARBA00023163"/>
    </source>
</evidence>
<dbReference type="Gene3D" id="1.10.1660.10">
    <property type="match status" value="1"/>
</dbReference>
<reference evidence="7" key="1">
    <citation type="journal article" date="2019" name="Int. J. Syst. Evol. Microbiol.">
        <title>The Global Catalogue of Microorganisms (GCM) 10K type strain sequencing project: providing services to taxonomists for standard genome sequencing and annotation.</title>
        <authorList>
            <consortium name="The Broad Institute Genomics Platform"/>
            <consortium name="The Broad Institute Genome Sequencing Center for Infectious Disease"/>
            <person name="Wu L."/>
            <person name="Ma J."/>
        </authorList>
    </citation>
    <scope>NUCLEOTIDE SEQUENCE [LARGE SCALE GENOMIC DNA]</scope>
    <source>
        <strain evidence="7">JCM 9731</strain>
    </source>
</reference>